<protein>
    <recommendedName>
        <fullName evidence="4">DUF5666 domain-containing protein</fullName>
    </recommendedName>
</protein>
<organism evidence="2 3">
    <name type="scientific">Candidatus Woesebacteria bacterium RIFCSPLOWO2_01_FULL_39_10b</name>
    <dbReference type="NCBI Taxonomy" id="1802517"/>
    <lineage>
        <taxon>Bacteria</taxon>
        <taxon>Candidatus Woeseibacteriota</taxon>
    </lineage>
</organism>
<dbReference type="Proteomes" id="UP000176404">
    <property type="component" value="Unassembled WGS sequence"/>
</dbReference>
<evidence type="ECO:0000313" key="2">
    <source>
        <dbReference type="EMBL" id="OGM59497.1"/>
    </source>
</evidence>
<reference evidence="2 3" key="1">
    <citation type="journal article" date="2016" name="Nat. Commun.">
        <title>Thousands of microbial genomes shed light on interconnected biogeochemical processes in an aquifer system.</title>
        <authorList>
            <person name="Anantharaman K."/>
            <person name="Brown C.T."/>
            <person name="Hug L.A."/>
            <person name="Sharon I."/>
            <person name="Castelle C.J."/>
            <person name="Probst A.J."/>
            <person name="Thomas B.C."/>
            <person name="Singh A."/>
            <person name="Wilkins M.J."/>
            <person name="Karaoz U."/>
            <person name="Brodie E.L."/>
            <person name="Williams K.H."/>
            <person name="Hubbard S.S."/>
            <person name="Banfield J.F."/>
        </authorList>
    </citation>
    <scope>NUCLEOTIDE SEQUENCE [LARGE SCALE GENOMIC DNA]</scope>
</reference>
<evidence type="ECO:0008006" key="4">
    <source>
        <dbReference type="Google" id="ProtNLM"/>
    </source>
</evidence>
<gene>
    <name evidence="2" type="ORF">A2892_02520</name>
</gene>
<evidence type="ECO:0000256" key="1">
    <source>
        <dbReference type="SAM" id="Phobius"/>
    </source>
</evidence>
<evidence type="ECO:0000313" key="3">
    <source>
        <dbReference type="Proteomes" id="UP000176404"/>
    </source>
</evidence>
<keyword evidence="1" id="KW-0472">Membrane</keyword>
<feature type="transmembrane region" description="Helical" evidence="1">
    <location>
        <begin position="6"/>
        <end position="25"/>
    </location>
</feature>
<dbReference type="AlphaFoldDB" id="A0A1F8B676"/>
<name>A0A1F8B676_9BACT</name>
<dbReference type="EMBL" id="MGHD01000019">
    <property type="protein sequence ID" value="OGM59497.1"/>
    <property type="molecule type" value="Genomic_DNA"/>
</dbReference>
<comment type="caution">
    <text evidence="2">The sequence shown here is derived from an EMBL/GenBank/DDBJ whole genome shotgun (WGS) entry which is preliminary data.</text>
</comment>
<dbReference type="STRING" id="1802517.A2892_02520"/>
<keyword evidence="1" id="KW-1133">Transmembrane helix</keyword>
<proteinExistence type="predicted"/>
<accession>A0A1F8B676</accession>
<sequence length="133" mass="14268">MKKNSIVITVVVALIVAVAAFYGGMQYQQRQRFAGFRGGQNGQQFQGRGNFQGARPVNGEIISQDDKSITVKMQDGSSKIVILLDQTIINKASEGSKSDLKTGEKVAAFGTENSDGSITAQNISIGGMLRVRQ</sequence>
<keyword evidence="1" id="KW-0812">Transmembrane</keyword>